<dbReference type="PANTHER" id="PTHR42085">
    <property type="entry name" value="F-BOX DOMAIN-CONTAINING PROTEIN"/>
    <property type="match status" value="1"/>
</dbReference>
<comment type="caution">
    <text evidence="1">The sequence shown here is derived from an EMBL/GenBank/DDBJ whole genome shotgun (WGS) entry which is preliminary data.</text>
</comment>
<reference evidence="1" key="1">
    <citation type="submission" date="2023-08" db="EMBL/GenBank/DDBJ databases">
        <title>Black Yeasts Isolated from many extreme environments.</title>
        <authorList>
            <person name="Coleine C."/>
            <person name="Stajich J.E."/>
            <person name="Selbmann L."/>
        </authorList>
    </citation>
    <scope>NUCLEOTIDE SEQUENCE</scope>
    <source>
        <strain evidence="1">CCFEE 5810</strain>
    </source>
</reference>
<dbReference type="Proteomes" id="UP001310594">
    <property type="component" value="Unassembled WGS sequence"/>
</dbReference>
<name>A0AAN7WDN3_9PEZI</name>
<sequence>MGWYRCRYNDIGTDLEYWKFDDHSHKSTADAKWELIDRGFFTKKSIVRADRGYLSYEKYEEAELRHFCGSRSLELAAESTVSKADLVAALEEADDTWTFPLMDLPPELRLEIYAHHFAAFDLETNITPPLVTTACRQVRTEALPLFYDTQSFIFRAARYLGDAHFTFDRGTSNITRRLLDSNFLLIRKIQLRLTVGTAYESESIDCKIDLGGKHAAASIRKCRSMISDHDRRHQEEISTMMRVESILSSMSARTGGKALRRGDIRLLIQALYPGNLKVVTNIEEEDA</sequence>
<evidence type="ECO:0008006" key="3">
    <source>
        <dbReference type="Google" id="ProtNLM"/>
    </source>
</evidence>
<dbReference type="PANTHER" id="PTHR42085:SF1">
    <property type="entry name" value="F-BOX DOMAIN-CONTAINING PROTEIN"/>
    <property type="match status" value="1"/>
</dbReference>
<dbReference type="AlphaFoldDB" id="A0AAN7WDN3"/>
<gene>
    <name evidence="1" type="ORF">LTR97_004627</name>
</gene>
<protein>
    <recommendedName>
        <fullName evidence="3">F-box domain-containing protein</fullName>
    </recommendedName>
</protein>
<dbReference type="InterPro" id="IPR038883">
    <property type="entry name" value="AN11006-like"/>
</dbReference>
<evidence type="ECO:0000313" key="2">
    <source>
        <dbReference type="Proteomes" id="UP001310594"/>
    </source>
</evidence>
<accession>A0AAN7WDN3</accession>
<evidence type="ECO:0000313" key="1">
    <source>
        <dbReference type="EMBL" id="KAK5701809.1"/>
    </source>
</evidence>
<proteinExistence type="predicted"/>
<dbReference type="EMBL" id="JAVRQU010000006">
    <property type="protein sequence ID" value="KAK5701809.1"/>
    <property type="molecule type" value="Genomic_DNA"/>
</dbReference>
<organism evidence="1 2">
    <name type="scientific">Elasticomyces elasticus</name>
    <dbReference type="NCBI Taxonomy" id="574655"/>
    <lineage>
        <taxon>Eukaryota</taxon>
        <taxon>Fungi</taxon>
        <taxon>Dikarya</taxon>
        <taxon>Ascomycota</taxon>
        <taxon>Pezizomycotina</taxon>
        <taxon>Dothideomycetes</taxon>
        <taxon>Dothideomycetidae</taxon>
        <taxon>Mycosphaerellales</taxon>
        <taxon>Teratosphaeriaceae</taxon>
        <taxon>Elasticomyces</taxon>
    </lineage>
</organism>